<dbReference type="GeneID" id="83205769"/>
<feature type="compositionally biased region" description="Basic and acidic residues" evidence="1">
    <location>
        <begin position="56"/>
        <end position="72"/>
    </location>
</feature>
<gene>
    <name evidence="2" type="ORF">N7468_009170</name>
</gene>
<feature type="region of interest" description="Disordered" evidence="1">
    <location>
        <begin position="53"/>
        <end position="80"/>
    </location>
</feature>
<evidence type="ECO:0000313" key="3">
    <source>
        <dbReference type="Proteomes" id="UP001150941"/>
    </source>
</evidence>
<sequence>MDRCFIRGELRCHATLSYVARATLQIEQNGPKGAAGTYKWGLRRTKRKGSAVSGESEVHCRLGNHQPRDVSERVSGPQVL</sequence>
<proteinExistence type="predicted"/>
<dbReference type="AlphaFoldDB" id="A0A9W9TEQ0"/>
<evidence type="ECO:0000256" key="1">
    <source>
        <dbReference type="SAM" id="MobiDB-lite"/>
    </source>
</evidence>
<comment type="caution">
    <text evidence="2">The sequence shown here is derived from an EMBL/GenBank/DDBJ whole genome shotgun (WGS) entry which is preliminary data.</text>
</comment>
<keyword evidence="3" id="KW-1185">Reference proteome</keyword>
<accession>A0A9W9TEQ0</accession>
<evidence type="ECO:0000313" key="2">
    <source>
        <dbReference type="EMBL" id="KAJ5219966.1"/>
    </source>
</evidence>
<protein>
    <submittedName>
        <fullName evidence="2">Uncharacterized protein</fullName>
    </submittedName>
</protein>
<organism evidence="2 3">
    <name type="scientific">Penicillium chermesinum</name>
    <dbReference type="NCBI Taxonomy" id="63820"/>
    <lineage>
        <taxon>Eukaryota</taxon>
        <taxon>Fungi</taxon>
        <taxon>Dikarya</taxon>
        <taxon>Ascomycota</taxon>
        <taxon>Pezizomycotina</taxon>
        <taxon>Eurotiomycetes</taxon>
        <taxon>Eurotiomycetidae</taxon>
        <taxon>Eurotiales</taxon>
        <taxon>Aspergillaceae</taxon>
        <taxon>Penicillium</taxon>
    </lineage>
</organism>
<reference evidence="2" key="1">
    <citation type="submission" date="2022-11" db="EMBL/GenBank/DDBJ databases">
        <authorList>
            <person name="Petersen C."/>
        </authorList>
    </citation>
    <scope>NUCLEOTIDE SEQUENCE</scope>
    <source>
        <strain evidence="2">IBT 19713</strain>
    </source>
</reference>
<reference evidence="2" key="2">
    <citation type="journal article" date="2023" name="IMA Fungus">
        <title>Comparative genomic study of the Penicillium genus elucidates a diverse pangenome and 15 lateral gene transfer events.</title>
        <authorList>
            <person name="Petersen C."/>
            <person name="Sorensen T."/>
            <person name="Nielsen M.R."/>
            <person name="Sondergaard T.E."/>
            <person name="Sorensen J.L."/>
            <person name="Fitzpatrick D.A."/>
            <person name="Frisvad J.C."/>
            <person name="Nielsen K.L."/>
        </authorList>
    </citation>
    <scope>NUCLEOTIDE SEQUENCE</scope>
    <source>
        <strain evidence="2">IBT 19713</strain>
    </source>
</reference>
<dbReference type="Proteomes" id="UP001150941">
    <property type="component" value="Unassembled WGS sequence"/>
</dbReference>
<dbReference type="EMBL" id="JAPQKS010000007">
    <property type="protein sequence ID" value="KAJ5219966.1"/>
    <property type="molecule type" value="Genomic_DNA"/>
</dbReference>
<name>A0A9W9TEQ0_9EURO</name>
<dbReference type="RefSeq" id="XP_058326796.1">
    <property type="nucleotide sequence ID" value="XM_058478466.1"/>
</dbReference>